<evidence type="ECO:0000256" key="4">
    <source>
        <dbReference type="PROSITE-ProRule" id="PRU00335"/>
    </source>
</evidence>
<dbReference type="EMBL" id="LXQD01000076">
    <property type="protein sequence ID" value="RCJ39232.1"/>
    <property type="molecule type" value="Genomic_DNA"/>
</dbReference>
<protein>
    <submittedName>
        <fullName evidence="6">TetR family transcriptional regulator</fullName>
    </submittedName>
</protein>
<dbReference type="GO" id="GO:0045892">
    <property type="term" value="P:negative regulation of DNA-templated transcription"/>
    <property type="evidence" value="ECO:0007669"/>
    <property type="project" value="UniProtKB-ARBA"/>
</dbReference>
<evidence type="ECO:0000256" key="3">
    <source>
        <dbReference type="ARBA" id="ARBA00023163"/>
    </source>
</evidence>
<dbReference type="InterPro" id="IPR009057">
    <property type="entry name" value="Homeodomain-like_sf"/>
</dbReference>
<dbReference type="Gene3D" id="1.10.357.10">
    <property type="entry name" value="Tetracycline Repressor, domain 2"/>
    <property type="match status" value="1"/>
</dbReference>
<dbReference type="Pfam" id="PF00440">
    <property type="entry name" value="TetR_N"/>
    <property type="match status" value="1"/>
</dbReference>
<dbReference type="PRINTS" id="PR00455">
    <property type="entry name" value="HTHTETR"/>
</dbReference>
<evidence type="ECO:0000259" key="5">
    <source>
        <dbReference type="PROSITE" id="PS50977"/>
    </source>
</evidence>
<reference evidence="6" key="1">
    <citation type="submission" date="2016-04" db="EMBL/GenBank/DDBJ databases">
        <authorList>
            <person name="Tabuchi Yagui T.R."/>
        </authorList>
    </citation>
    <scope>NUCLEOTIDE SEQUENCE [LARGE SCALE GENOMIC DNA]</scope>
    <source>
        <strain evidence="6">NIES-26</strain>
    </source>
</reference>
<evidence type="ECO:0000313" key="6">
    <source>
        <dbReference type="EMBL" id="RCJ39232.1"/>
    </source>
</evidence>
<dbReference type="Pfam" id="PF14246">
    <property type="entry name" value="TetR_C_7"/>
    <property type="match status" value="1"/>
</dbReference>
<sequence length="202" mass="22680">MKSKSFERDLSPEKTEAILDGAMQEFLENGYAAARIDKIAVAAGVSKATIYRRFPDKESLFTALMQQLACKKELFNSTQLQFAQGDVASFLKSFATMMLNRVAEDPQTLTFLRIVIGESGRFPELARAFVQNIEKPMLESLTQYLASQPELELPDAEVAARAFMGTMVHFVMLRDILHSGDLVPMECDRLLDNLVKLIIRPV</sequence>
<dbReference type="GO" id="GO:0003700">
    <property type="term" value="F:DNA-binding transcription factor activity"/>
    <property type="evidence" value="ECO:0007669"/>
    <property type="project" value="TreeGrafter"/>
</dbReference>
<feature type="domain" description="HTH tetR-type" evidence="5">
    <location>
        <begin position="12"/>
        <end position="72"/>
    </location>
</feature>
<dbReference type="FunFam" id="1.10.10.60:FF:000141">
    <property type="entry name" value="TetR family transcriptional regulator"/>
    <property type="match status" value="1"/>
</dbReference>
<gene>
    <name evidence="6" type="ORF">A6770_12385</name>
</gene>
<accession>A0A367RVK1</accession>
<dbReference type="PROSITE" id="PS50977">
    <property type="entry name" value="HTH_TETR_2"/>
    <property type="match status" value="1"/>
</dbReference>
<organism evidence="6 7">
    <name type="scientific">Nostoc minutum NIES-26</name>
    <dbReference type="NCBI Taxonomy" id="1844469"/>
    <lineage>
        <taxon>Bacteria</taxon>
        <taxon>Bacillati</taxon>
        <taxon>Cyanobacteriota</taxon>
        <taxon>Cyanophyceae</taxon>
        <taxon>Nostocales</taxon>
        <taxon>Nostocaceae</taxon>
        <taxon>Nostoc</taxon>
    </lineage>
</organism>
<evidence type="ECO:0000256" key="1">
    <source>
        <dbReference type="ARBA" id="ARBA00023015"/>
    </source>
</evidence>
<dbReference type="Proteomes" id="UP000252107">
    <property type="component" value="Unassembled WGS sequence"/>
</dbReference>
<name>A0A367RVK1_9NOSO</name>
<dbReference type="InterPro" id="IPR036271">
    <property type="entry name" value="Tet_transcr_reg_TetR-rel_C_sf"/>
</dbReference>
<keyword evidence="2 4" id="KW-0238">DNA-binding</keyword>
<dbReference type="AlphaFoldDB" id="A0A367RVK1"/>
<proteinExistence type="predicted"/>
<dbReference type="SUPFAM" id="SSF46689">
    <property type="entry name" value="Homeodomain-like"/>
    <property type="match status" value="1"/>
</dbReference>
<feature type="DNA-binding region" description="H-T-H motif" evidence="4">
    <location>
        <begin position="35"/>
        <end position="54"/>
    </location>
</feature>
<dbReference type="PANTHER" id="PTHR30055">
    <property type="entry name" value="HTH-TYPE TRANSCRIPTIONAL REGULATOR RUTR"/>
    <property type="match status" value="1"/>
</dbReference>
<dbReference type="InterPro" id="IPR050109">
    <property type="entry name" value="HTH-type_TetR-like_transc_reg"/>
</dbReference>
<dbReference type="GO" id="GO:0000976">
    <property type="term" value="F:transcription cis-regulatory region binding"/>
    <property type="evidence" value="ECO:0007669"/>
    <property type="project" value="TreeGrafter"/>
</dbReference>
<dbReference type="InterPro" id="IPR001647">
    <property type="entry name" value="HTH_TetR"/>
</dbReference>
<keyword evidence="3" id="KW-0804">Transcription</keyword>
<keyword evidence="7" id="KW-1185">Reference proteome</keyword>
<dbReference type="SUPFAM" id="SSF48498">
    <property type="entry name" value="Tetracyclin repressor-like, C-terminal domain"/>
    <property type="match status" value="1"/>
</dbReference>
<keyword evidence="1" id="KW-0805">Transcription regulation</keyword>
<dbReference type="PANTHER" id="PTHR30055:SF223">
    <property type="entry name" value="HTH-TYPE TRANSCRIPTIONAL REGULATOR UIDR"/>
    <property type="match status" value="1"/>
</dbReference>
<evidence type="ECO:0000313" key="7">
    <source>
        <dbReference type="Proteomes" id="UP000252107"/>
    </source>
</evidence>
<comment type="caution">
    <text evidence="6">The sequence shown here is derived from an EMBL/GenBank/DDBJ whole genome shotgun (WGS) entry which is preliminary data.</text>
</comment>
<evidence type="ECO:0000256" key="2">
    <source>
        <dbReference type="ARBA" id="ARBA00023125"/>
    </source>
</evidence>
<dbReference type="InterPro" id="IPR039536">
    <property type="entry name" value="TetR_C_Proteobacteria"/>
</dbReference>